<dbReference type="InterPro" id="IPR009006">
    <property type="entry name" value="Ala_racemase/Decarboxylase_C"/>
</dbReference>
<comment type="cofactor">
    <cofactor evidence="1 4 5">
        <name>pyridoxal 5'-phosphate</name>
        <dbReference type="ChEBI" id="CHEBI:597326"/>
    </cofactor>
</comment>
<evidence type="ECO:0000256" key="4">
    <source>
        <dbReference type="HAMAP-Rule" id="MF_01201"/>
    </source>
</evidence>
<dbReference type="Pfam" id="PF01168">
    <property type="entry name" value="Ala_racemase_N"/>
    <property type="match status" value="1"/>
</dbReference>
<reference evidence="8 9" key="1">
    <citation type="submission" date="2019-03" db="EMBL/GenBank/DDBJ databases">
        <title>Sequencing the genomes of 1000 actinobacteria strains.</title>
        <authorList>
            <person name="Klenk H.-P."/>
        </authorList>
    </citation>
    <scope>NUCLEOTIDE SEQUENCE [LARGE SCALE GENOMIC DNA]</scope>
    <source>
        <strain evidence="8 9">DSM 18936</strain>
    </source>
</reference>
<evidence type="ECO:0000256" key="3">
    <source>
        <dbReference type="ARBA" id="ARBA00023235"/>
    </source>
</evidence>
<feature type="domain" description="Alanine racemase C-terminal" evidence="7">
    <location>
        <begin position="256"/>
        <end position="388"/>
    </location>
</feature>
<dbReference type="InterPro" id="IPR029066">
    <property type="entry name" value="PLP-binding_barrel"/>
</dbReference>
<dbReference type="PRINTS" id="PR00992">
    <property type="entry name" value="ALARACEMASE"/>
</dbReference>
<dbReference type="NCBIfam" id="TIGR00492">
    <property type="entry name" value="alr"/>
    <property type="match status" value="1"/>
</dbReference>
<dbReference type="CDD" id="cd00430">
    <property type="entry name" value="PLPDE_III_AR"/>
    <property type="match status" value="1"/>
</dbReference>
<dbReference type="HAMAP" id="MF_01201">
    <property type="entry name" value="Ala_racemase"/>
    <property type="match status" value="1"/>
</dbReference>
<evidence type="ECO:0000256" key="6">
    <source>
        <dbReference type="PIRSR" id="PIRSR600821-52"/>
    </source>
</evidence>
<keyword evidence="3 4" id="KW-0413">Isomerase</keyword>
<comment type="catalytic activity">
    <reaction evidence="4">
        <text>L-alanine = D-alanine</text>
        <dbReference type="Rhea" id="RHEA:20249"/>
        <dbReference type="ChEBI" id="CHEBI:57416"/>
        <dbReference type="ChEBI" id="CHEBI:57972"/>
        <dbReference type="EC" id="5.1.1.1"/>
    </reaction>
</comment>
<comment type="pathway">
    <text evidence="4">Amino-acid biosynthesis; D-alanine biosynthesis; D-alanine from L-alanine: step 1/1.</text>
</comment>
<evidence type="ECO:0000256" key="1">
    <source>
        <dbReference type="ARBA" id="ARBA00001933"/>
    </source>
</evidence>
<dbReference type="AlphaFoldDB" id="A0A4R7I2I0"/>
<feature type="binding site" evidence="4 6">
    <location>
        <position position="330"/>
    </location>
    <ligand>
        <name>substrate</name>
    </ligand>
</feature>
<comment type="function">
    <text evidence="4">Catalyzes the interconversion of L-alanine and D-alanine. May also act on other amino acids.</text>
</comment>
<accession>A0A4R7I2I0</accession>
<comment type="caution">
    <text evidence="8">The sequence shown here is derived from an EMBL/GenBank/DDBJ whole genome shotgun (WGS) entry which is preliminary data.</text>
</comment>
<dbReference type="InterPro" id="IPR011079">
    <property type="entry name" value="Ala_racemase_C"/>
</dbReference>
<comment type="similarity">
    <text evidence="4">Belongs to the alanine racemase family.</text>
</comment>
<evidence type="ECO:0000313" key="9">
    <source>
        <dbReference type="Proteomes" id="UP000294558"/>
    </source>
</evidence>
<feature type="modified residue" description="N6-(pyridoxal phosphate)lysine" evidence="4 5">
    <location>
        <position position="51"/>
    </location>
</feature>
<keyword evidence="9" id="KW-1185">Reference proteome</keyword>
<dbReference type="PROSITE" id="PS00395">
    <property type="entry name" value="ALANINE_RACEMASE"/>
    <property type="match status" value="1"/>
</dbReference>
<dbReference type="EC" id="5.1.1.1" evidence="4"/>
<protein>
    <recommendedName>
        <fullName evidence="4">Alanine racemase</fullName>
        <ecNumber evidence="4">5.1.1.1</ecNumber>
    </recommendedName>
</protein>
<proteinExistence type="inferred from homology"/>
<gene>
    <name evidence="8" type="ORF">BDK89_3425</name>
</gene>
<evidence type="ECO:0000256" key="5">
    <source>
        <dbReference type="PIRSR" id="PIRSR600821-50"/>
    </source>
</evidence>
<dbReference type="SMART" id="SM01005">
    <property type="entry name" value="Ala_racemase_C"/>
    <property type="match status" value="1"/>
</dbReference>
<feature type="active site" description="Proton acceptor; specific for D-alanine" evidence="4">
    <location>
        <position position="51"/>
    </location>
</feature>
<evidence type="ECO:0000313" key="8">
    <source>
        <dbReference type="EMBL" id="TDT17812.1"/>
    </source>
</evidence>
<feature type="binding site" evidence="4 6">
    <location>
        <position position="149"/>
    </location>
    <ligand>
        <name>substrate</name>
    </ligand>
</feature>
<dbReference type="RefSeq" id="WP_208294109.1">
    <property type="nucleotide sequence ID" value="NZ_SOAU01000001.1"/>
</dbReference>
<dbReference type="PANTHER" id="PTHR30511:SF0">
    <property type="entry name" value="ALANINE RACEMASE, CATABOLIC-RELATED"/>
    <property type="match status" value="1"/>
</dbReference>
<dbReference type="InterPro" id="IPR020622">
    <property type="entry name" value="Ala_racemase_pyridoxalP-BS"/>
</dbReference>
<name>A0A4R7I2I0_9ACTN</name>
<organism evidence="8 9">
    <name type="scientific">Ilumatobacter fluminis</name>
    <dbReference type="NCBI Taxonomy" id="467091"/>
    <lineage>
        <taxon>Bacteria</taxon>
        <taxon>Bacillati</taxon>
        <taxon>Actinomycetota</taxon>
        <taxon>Acidimicrobiia</taxon>
        <taxon>Acidimicrobiales</taxon>
        <taxon>Ilumatobacteraceae</taxon>
        <taxon>Ilumatobacter</taxon>
    </lineage>
</organism>
<dbReference type="GO" id="GO:0030170">
    <property type="term" value="F:pyridoxal phosphate binding"/>
    <property type="evidence" value="ECO:0007669"/>
    <property type="project" value="UniProtKB-UniRule"/>
</dbReference>
<dbReference type="Gene3D" id="3.20.20.10">
    <property type="entry name" value="Alanine racemase"/>
    <property type="match status" value="1"/>
</dbReference>
<dbReference type="EMBL" id="SOAU01000001">
    <property type="protein sequence ID" value="TDT17812.1"/>
    <property type="molecule type" value="Genomic_DNA"/>
</dbReference>
<keyword evidence="2 4" id="KW-0663">Pyridoxal phosphate</keyword>
<feature type="active site" description="Proton acceptor; specific for L-alanine" evidence="4">
    <location>
        <position position="277"/>
    </location>
</feature>
<dbReference type="InterPro" id="IPR001608">
    <property type="entry name" value="Ala_racemase_N"/>
</dbReference>
<dbReference type="SUPFAM" id="SSF51419">
    <property type="entry name" value="PLP-binding barrel"/>
    <property type="match status" value="1"/>
</dbReference>
<evidence type="ECO:0000259" key="7">
    <source>
        <dbReference type="SMART" id="SM01005"/>
    </source>
</evidence>
<dbReference type="GO" id="GO:0005829">
    <property type="term" value="C:cytosol"/>
    <property type="evidence" value="ECO:0007669"/>
    <property type="project" value="TreeGrafter"/>
</dbReference>
<dbReference type="Proteomes" id="UP000294558">
    <property type="component" value="Unassembled WGS sequence"/>
</dbReference>
<dbReference type="Gene3D" id="2.40.37.10">
    <property type="entry name" value="Lyase, Ornithine Decarboxylase, Chain A, domain 1"/>
    <property type="match status" value="1"/>
</dbReference>
<dbReference type="GO" id="GO:0030632">
    <property type="term" value="P:D-alanine biosynthetic process"/>
    <property type="evidence" value="ECO:0007669"/>
    <property type="project" value="UniProtKB-UniRule"/>
</dbReference>
<sequence length="393" mass="41058">MPSDNDEGRRDDVDVAASRWAWAEVDVDALRHNVGSLTRAVSPSHVRAVVKADGYGHGAVTAARAALDAGAAGLCVALVQEGVELRAAGIDAPILVLTEQPPEQLDSLAAAGLEATAYRLDHVDALAAAATRVGAVVSVHLKIDSGMQRVGAAPDLIASLVDAVRSSDSLRLGGVFTHLAVADEPEHRATAEQLATFDAALGSLGDADLPAVHAANSAGALAAPSARRSFVRLGIAMYGISPGPDVDHLVADLRPALALKARVSYVKQVDAGTHVSYGWRHRFDRDTTVATVPIGYADGVPRRLGTLPDAPGFDVLIGGRRCPIVGVVTMDQLVVDVRDAPVTIGDEVVLIGRQGEHEIRAEHWAERLGTIGYEIVCGISARVPRRVVGGGHR</sequence>
<dbReference type="SUPFAM" id="SSF50621">
    <property type="entry name" value="Alanine racemase C-terminal domain-like"/>
    <property type="match status" value="1"/>
</dbReference>
<dbReference type="GO" id="GO:0008784">
    <property type="term" value="F:alanine racemase activity"/>
    <property type="evidence" value="ECO:0007669"/>
    <property type="project" value="UniProtKB-UniRule"/>
</dbReference>
<dbReference type="InterPro" id="IPR000821">
    <property type="entry name" value="Ala_racemase"/>
</dbReference>
<dbReference type="Pfam" id="PF00842">
    <property type="entry name" value="Ala_racemase_C"/>
    <property type="match status" value="1"/>
</dbReference>
<dbReference type="UniPathway" id="UPA00042">
    <property type="reaction ID" value="UER00497"/>
</dbReference>
<dbReference type="PANTHER" id="PTHR30511">
    <property type="entry name" value="ALANINE RACEMASE"/>
    <property type="match status" value="1"/>
</dbReference>
<evidence type="ECO:0000256" key="2">
    <source>
        <dbReference type="ARBA" id="ARBA00022898"/>
    </source>
</evidence>
<dbReference type="FunFam" id="3.20.20.10:FF:000002">
    <property type="entry name" value="Alanine racemase"/>
    <property type="match status" value="1"/>
</dbReference>